<dbReference type="RefSeq" id="WP_132952225.1">
    <property type="nucleotide sequence ID" value="NZ_CALJUB010000220.1"/>
</dbReference>
<dbReference type="KEGG" id="usu:LVJ78_06485"/>
<dbReference type="SUPFAM" id="SSF55298">
    <property type="entry name" value="YjgF-like"/>
    <property type="match status" value="1"/>
</dbReference>
<dbReference type="Pfam" id="PF01042">
    <property type="entry name" value="Ribonuc_L-PSP"/>
    <property type="match status" value="1"/>
</dbReference>
<proteinExistence type="inferred from homology"/>
<dbReference type="InterPro" id="IPR019897">
    <property type="entry name" value="RidA_CS"/>
</dbReference>
<dbReference type="InterPro" id="IPR006175">
    <property type="entry name" value="YjgF/YER057c/UK114"/>
</dbReference>
<evidence type="ECO:0000256" key="1">
    <source>
        <dbReference type="ARBA" id="ARBA00010552"/>
    </source>
</evidence>
<reference evidence="3" key="3">
    <citation type="journal article" date="2022" name="Res Sq">
        <title>Evolution of multicellular longitudinally dividing oral cavity symbionts (Neisseriaceae).</title>
        <authorList>
            <person name="Nyongesa S."/>
            <person name="Weber P."/>
            <person name="Bernet E."/>
            <person name="Pullido F."/>
            <person name="Nieckarz M."/>
            <person name="Delaby M."/>
            <person name="Nieves C."/>
            <person name="Viehboeck T."/>
            <person name="Krause N."/>
            <person name="Rivera-Millot A."/>
            <person name="Nakamura A."/>
            <person name="Vischer N."/>
            <person name="VanNieuwenhze M."/>
            <person name="Brun Y."/>
            <person name="Cava F."/>
            <person name="Bulgheresi S."/>
            <person name="Veyrier F."/>
        </authorList>
    </citation>
    <scope>NUCLEOTIDE SEQUENCE</scope>
    <source>
        <strain evidence="3">1258/02</strain>
    </source>
</reference>
<dbReference type="PANTHER" id="PTHR47328">
    <property type="match status" value="1"/>
</dbReference>
<dbReference type="Gene3D" id="3.30.1330.40">
    <property type="entry name" value="RutC-like"/>
    <property type="match status" value="1"/>
</dbReference>
<dbReference type="Proteomes" id="UP000829756">
    <property type="component" value="Chromosome"/>
</dbReference>
<reference evidence="3" key="2">
    <citation type="submission" date="2021-12" db="EMBL/GenBank/DDBJ databases">
        <authorList>
            <person name="Veyrier F.J."/>
        </authorList>
    </citation>
    <scope>NUCLEOTIDE SEQUENCE</scope>
    <source>
        <strain evidence="3">1258/02</strain>
    </source>
</reference>
<evidence type="ECO:0000313" key="3">
    <source>
        <dbReference type="EMBL" id="UOO78372.1"/>
    </source>
</evidence>
<dbReference type="PROSITE" id="PS01094">
    <property type="entry name" value="UPF0076"/>
    <property type="match status" value="1"/>
</dbReference>
<name>A0AAE9GUQ6_9NEIS</name>
<keyword evidence="4" id="KW-1185">Reference proteome</keyword>
<dbReference type="InterPro" id="IPR035709">
    <property type="entry name" value="YoaB-like"/>
</dbReference>
<sequence>MSIQYHGQNARLSEAVTANGLVFLAGMVPENTDADATAQTRDVLAQIDYWLAQCGSSKQHILEATIYLPDLADYDAMNIAWDEWVAPGHAPARACVEARLAKPEWKVEIKLSAVQIQK</sequence>
<dbReference type="EMBL" id="CP091507">
    <property type="protein sequence ID" value="UOO78372.1"/>
    <property type="molecule type" value="Genomic_DNA"/>
</dbReference>
<evidence type="ECO:0000313" key="5">
    <source>
        <dbReference type="Proteomes" id="UP000829756"/>
    </source>
</evidence>
<dbReference type="EMBL" id="SLXE01000001">
    <property type="protein sequence ID" value="TCP10513.1"/>
    <property type="molecule type" value="Genomic_DNA"/>
</dbReference>
<evidence type="ECO:0000313" key="4">
    <source>
        <dbReference type="Proteomes" id="UP000294721"/>
    </source>
</evidence>
<dbReference type="Proteomes" id="UP000294721">
    <property type="component" value="Unassembled WGS sequence"/>
</dbReference>
<gene>
    <name evidence="2" type="ORF">EV680_101178</name>
    <name evidence="3" type="ORF">LVJ78_06485</name>
</gene>
<organism evidence="3 5">
    <name type="scientific">Uruburuella suis</name>
    <dbReference type="NCBI Taxonomy" id="252130"/>
    <lineage>
        <taxon>Bacteria</taxon>
        <taxon>Pseudomonadati</taxon>
        <taxon>Pseudomonadota</taxon>
        <taxon>Betaproteobacteria</taxon>
        <taxon>Neisseriales</taxon>
        <taxon>Neisseriaceae</taxon>
        <taxon>Uruburuella</taxon>
    </lineage>
</organism>
<reference evidence="2 4" key="1">
    <citation type="submission" date="2019-03" db="EMBL/GenBank/DDBJ databases">
        <title>Genomic Encyclopedia of Type Strains, Phase IV (KMG-IV): sequencing the most valuable type-strain genomes for metagenomic binning, comparative biology and taxonomic classification.</title>
        <authorList>
            <person name="Goeker M."/>
        </authorList>
    </citation>
    <scope>NUCLEOTIDE SEQUENCE [LARGE SCALE GENOMIC DNA]</scope>
    <source>
        <strain evidence="2 4">DSM 17474</strain>
    </source>
</reference>
<evidence type="ECO:0000313" key="2">
    <source>
        <dbReference type="EMBL" id="TCP10513.1"/>
    </source>
</evidence>
<accession>A0AAE9GUQ6</accession>
<dbReference type="PANTHER" id="PTHR47328:SF1">
    <property type="entry name" value="RUTC FAMILY PROTEIN YOAB"/>
    <property type="match status" value="1"/>
</dbReference>
<dbReference type="AlphaFoldDB" id="A0AAE9GUQ6"/>
<dbReference type="CDD" id="cd06150">
    <property type="entry name" value="YjgF_YER057c_UK114_like_2"/>
    <property type="match status" value="1"/>
</dbReference>
<comment type="similarity">
    <text evidence="1">Belongs to the RutC family.</text>
</comment>
<protein>
    <submittedName>
        <fullName evidence="2">Enamine deaminase RidA (YjgF/YER057c/UK114 family)</fullName>
    </submittedName>
    <submittedName>
        <fullName evidence="3">RidA family protein</fullName>
    </submittedName>
</protein>
<dbReference type="InterPro" id="IPR035959">
    <property type="entry name" value="RutC-like_sf"/>
</dbReference>